<feature type="region of interest" description="Disordered" evidence="1">
    <location>
        <begin position="27"/>
        <end position="57"/>
    </location>
</feature>
<name>A0A8X6LC44_TRICU</name>
<organism evidence="2 3">
    <name type="scientific">Trichonephila clavata</name>
    <name type="common">Joro spider</name>
    <name type="synonym">Nephila clavata</name>
    <dbReference type="NCBI Taxonomy" id="2740835"/>
    <lineage>
        <taxon>Eukaryota</taxon>
        <taxon>Metazoa</taxon>
        <taxon>Ecdysozoa</taxon>
        <taxon>Arthropoda</taxon>
        <taxon>Chelicerata</taxon>
        <taxon>Arachnida</taxon>
        <taxon>Araneae</taxon>
        <taxon>Araneomorphae</taxon>
        <taxon>Entelegynae</taxon>
        <taxon>Araneoidea</taxon>
        <taxon>Nephilidae</taxon>
        <taxon>Trichonephila</taxon>
    </lineage>
</organism>
<evidence type="ECO:0000313" key="3">
    <source>
        <dbReference type="Proteomes" id="UP000887116"/>
    </source>
</evidence>
<accession>A0A8X6LC44</accession>
<gene>
    <name evidence="2" type="ORF">TNCT_524431</name>
</gene>
<protein>
    <submittedName>
        <fullName evidence="2">Uncharacterized protein</fullName>
    </submittedName>
</protein>
<reference evidence="2" key="1">
    <citation type="submission" date="2020-07" db="EMBL/GenBank/DDBJ databases">
        <title>Multicomponent nature underlies the extraordinary mechanical properties of spider dragline silk.</title>
        <authorList>
            <person name="Kono N."/>
            <person name="Nakamura H."/>
            <person name="Mori M."/>
            <person name="Yoshida Y."/>
            <person name="Ohtoshi R."/>
            <person name="Malay A.D."/>
            <person name="Moran D.A.P."/>
            <person name="Tomita M."/>
            <person name="Numata K."/>
            <person name="Arakawa K."/>
        </authorList>
    </citation>
    <scope>NUCLEOTIDE SEQUENCE</scope>
</reference>
<keyword evidence="3" id="KW-1185">Reference proteome</keyword>
<dbReference type="Proteomes" id="UP000887116">
    <property type="component" value="Unassembled WGS sequence"/>
</dbReference>
<comment type="caution">
    <text evidence="2">The sequence shown here is derived from an EMBL/GenBank/DDBJ whole genome shotgun (WGS) entry which is preliminary data.</text>
</comment>
<dbReference type="EMBL" id="BMAO01035158">
    <property type="protein sequence ID" value="GFR01644.1"/>
    <property type="molecule type" value="Genomic_DNA"/>
</dbReference>
<evidence type="ECO:0000313" key="2">
    <source>
        <dbReference type="EMBL" id="GFR01644.1"/>
    </source>
</evidence>
<evidence type="ECO:0000256" key="1">
    <source>
        <dbReference type="SAM" id="MobiDB-lite"/>
    </source>
</evidence>
<sequence>MPVPLHYGRVRAKITYYSRWEASCRRESNNCRKPTRNPSSSEKRLDRGAPETTEMQGHECNVEFEMKAIRSKEIG</sequence>
<proteinExistence type="predicted"/>
<dbReference type="AlphaFoldDB" id="A0A8X6LC44"/>